<dbReference type="CDD" id="cd00754">
    <property type="entry name" value="Ubl_MoaD"/>
    <property type="match status" value="1"/>
</dbReference>
<keyword evidence="1" id="KW-0547">Nucleotide-binding</keyword>
<evidence type="ECO:0000256" key="1">
    <source>
        <dbReference type="ARBA" id="ARBA00022741"/>
    </source>
</evidence>
<dbReference type="PANTHER" id="PTHR33359:SF1">
    <property type="entry name" value="MOLYBDOPTERIN SYNTHASE SULFUR CARRIER SUBUNIT"/>
    <property type="match status" value="1"/>
</dbReference>
<dbReference type="Gene3D" id="3.10.20.30">
    <property type="match status" value="1"/>
</dbReference>
<dbReference type="InterPro" id="IPR016155">
    <property type="entry name" value="Mopterin_synth/thiamin_S_b"/>
</dbReference>
<dbReference type="InterPro" id="IPR044672">
    <property type="entry name" value="MOCS2A"/>
</dbReference>
<dbReference type="EMBL" id="JAPFCC010000001">
    <property type="protein sequence ID" value="MCW7551971.1"/>
    <property type="molecule type" value="Genomic_DNA"/>
</dbReference>
<sequence>MMKVLFFASYREQLSCNELALPPEEQPANLSALRQQLSEKGDDWREIMEDSRTLVALNQTMTRHNAELKDGDEVAFFPPVTGG</sequence>
<name>A0ABT3MRH7_9GAMM</name>
<dbReference type="Proteomes" id="UP001209854">
    <property type="component" value="Unassembled WGS sequence"/>
</dbReference>
<evidence type="ECO:0000313" key="5">
    <source>
        <dbReference type="Proteomes" id="UP001209854"/>
    </source>
</evidence>
<dbReference type="InterPro" id="IPR003749">
    <property type="entry name" value="ThiS/MoaD-like"/>
</dbReference>
<protein>
    <recommendedName>
        <fullName evidence="3">Molybdopterin synthase sulfur carrier subunit</fullName>
    </recommendedName>
</protein>
<dbReference type="InterPro" id="IPR012675">
    <property type="entry name" value="Beta-grasp_dom_sf"/>
</dbReference>
<reference evidence="4 5" key="1">
    <citation type="submission" date="2022-10" db="EMBL/GenBank/DDBJ databases">
        <title>High-quality genome sequences of two octocoral-associated bacteria, Endozoicomonas euniceicola EF212 and Endozoicomonas gorgoniicola PS125.</title>
        <authorList>
            <person name="Chiou Y.-J."/>
            <person name="Chen Y.-H."/>
        </authorList>
    </citation>
    <scope>NUCLEOTIDE SEQUENCE [LARGE SCALE GENOMIC DNA]</scope>
    <source>
        <strain evidence="4 5">PS125</strain>
    </source>
</reference>
<accession>A0ABT3MRH7</accession>
<keyword evidence="5" id="KW-1185">Reference proteome</keyword>
<comment type="caution">
    <text evidence="4">The sequence shown here is derived from an EMBL/GenBank/DDBJ whole genome shotgun (WGS) entry which is preliminary data.</text>
</comment>
<dbReference type="NCBIfam" id="TIGR01682">
    <property type="entry name" value="moaD"/>
    <property type="match status" value="1"/>
</dbReference>
<dbReference type="RefSeq" id="WP_262566961.1">
    <property type="nucleotide sequence ID" value="NZ_JAPFCC010000001.1"/>
</dbReference>
<dbReference type="Pfam" id="PF02597">
    <property type="entry name" value="ThiS"/>
    <property type="match status" value="1"/>
</dbReference>
<proteinExistence type="inferred from homology"/>
<gene>
    <name evidence="4" type="primary">moaD</name>
    <name evidence="4" type="ORF">NX722_04810</name>
</gene>
<dbReference type="PANTHER" id="PTHR33359">
    <property type="entry name" value="MOLYBDOPTERIN SYNTHASE SULFUR CARRIER SUBUNIT"/>
    <property type="match status" value="1"/>
</dbReference>
<dbReference type="SUPFAM" id="SSF54285">
    <property type="entry name" value="MoaD/ThiS"/>
    <property type="match status" value="1"/>
</dbReference>
<evidence type="ECO:0000256" key="3">
    <source>
        <dbReference type="ARBA" id="ARBA00024247"/>
    </source>
</evidence>
<comment type="similarity">
    <text evidence="2">Belongs to the MoaD family.</text>
</comment>
<evidence type="ECO:0000256" key="2">
    <source>
        <dbReference type="ARBA" id="ARBA00024200"/>
    </source>
</evidence>
<organism evidence="4 5">
    <name type="scientific">Endozoicomonas gorgoniicola</name>
    <dbReference type="NCBI Taxonomy" id="1234144"/>
    <lineage>
        <taxon>Bacteria</taxon>
        <taxon>Pseudomonadati</taxon>
        <taxon>Pseudomonadota</taxon>
        <taxon>Gammaproteobacteria</taxon>
        <taxon>Oceanospirillales</taxon>
        <taxon>Endozoicomonadaceae</taxon>
        <taxon>Endozoicomonas</taxon>
    </lineage>
</organism>
<evidence type="ECO:0000313" key="4">
    <source>
        <dbReference type="EMBL" id="MCW7551971.1"/>
    </source>
</evidence>